<evidence type="ECO:0000256" key="1">
    <source>
        <dbReference type="ARBA" id="ARBA00004370"/>
    </source>
</evidence>
<dbReference type="Pfam" id="PF04116">
    <property type="entry name" value="FA_hydroxylase"/>
    <property type="match status" value="1"/>
</dbReference>
<dbReference type="InterPro" id="IPR006694">
    <property type="entry name" value="Fatty_acid_hydroxylase"/>
</dbReference>
<keyword evidence="2" id="KW-0812">Transmembrane</keyword>
<keyword evidence="3" id="KW-1133">Transmembrane helix</keyword>
<feature type="domain" description="Fatty acid hydroxylase" evidence="5">
    <location>
        <begin position="39"/>
        <end position="161"/>
    </location>
</feature>
<dbReference type="PANTHER" id="PTHR11863">
    <property type="entry name" value="STEROL DESATURASE"/>
    <property type="match status" value="1"/>
</dbReference>
<name>A0A8K0SLP5_9HYPO</name>
<dbReference type="GO" id="GO:0005506">
    <property type="term" value="F:iron ion binding"/>
    <property type="evidence" value="ECO:0007669"/>
    <property type="project" value="InterPro"/>
</dbReference>
<sequence length="168" mass="18883">MILAIQAVLASAAHTAGKPPVFRVEAKLPAMSEVLRDVTLCILLREVLFYSSHRALHMPSVYRRIHKTHHKFTAPVSFASQYAHPLEHLVSNAAPIAIPAAALHVHVVTLWVFMVWQLLETATTHSGYDFLAGAARKHDRHHERFDVYFGGIGILDWLHGTGEREKRN</sequence>
<dbReference type="InterPro" id="IPR050307">
    <property type="entry name" value="Sterol_Desaturase_Related"/>
</dbReference>
<dbReference type="OrthoDB" id="408954at2759"/>
<evidence type="ECO:0000256" key="4">
    <source>
        <dbReference type="ARBA" id="ARBA00023136"/>
    </source>
</evidence>
<accession>A0A8K0SLP5</accession>
<dbReference type="GO" id="GO:0016020">
    <property type="term" value="C:membrane"/>
    <property type="evidence" value="ECO:0007669"/>
    <property type="project" value="UniProtKB-SubCell"/>
</dbReference>
<reference evidence="6" key="1">
    <citation type="journal article" date="2021" name="Nat. Commun.">
        <title>Genetic determinants of endophytism in the Arabidopsis root mycobiome.</title>
        <authorList>
            <person name="Mesny F."/>
            <person name="Miyauchi S."/>
            <person name="Thiergart T."/>
            <person name="Pickel B."/>
            <person name="Atanasova L."/>
            <person name="Karlsson M."/>
            <person name="Huettel B."/>
            <person name="Barry K.W."/>
            <person name="Haridas S."/>
            <person name="Chen C."/>
            <person name="Bauer D."/>
            <person name="Andreopoulos W."/>
            <person name="Pangilinan J."/>
            <person name="LaButti K."/>
            <person name="Riley R."/>
            <person name="Lipzen A."/>
            <person name="Clum A."/>
            <person name="Drula E."/>
            <person name="Henrissat B."/>
            <person name="Kohler A."/>
            <person name="Grigoriev I.V."/>
            <person name="Martin F.M."/>
            <person name="Hacquard S."/>
        </authorList>
    </citation>
    <scope>NUCLEOTIDE SEQUENCE</scope>
    <source>
        <strain evidence="6">MPI-CAGE-CH-0235</strain>
    </source>
</reference>
<dbReference type="AlphaFoldDB" id="A0A8K0SLP5"/>
<keyword evidence="4" id="KW-0472">Membrane</keyword>
<evidence type="ECO:0000256" key="3">
    <source>
        <dbReference type="ARBA" id="ARBA00022989"/>
    </source>
</evidence>
<evidence type="ECO:0000313" key="7">
    <source>
        <dbReference type="Proteomes" id="UP000813444"/>
    </source>
</evidence>
<dbReference type="GO" id="GO:0016491">
    <property type="term" value="F:oxidoreductase activity"/>
    <property type="evidence" value="ECO:0007669"/>
    <property type="project" value="InterPro"/>
</dbReference>
<evidence type="ECO:0000256" key="2">
    <source>
        <dbReference type="ARBA" id="ARBA00022692"/>
    </source>
</evidence>
<dbReference type="EMBL" id="JAGPNK010000011">
    <property type="protein sequence ID" value="KAH7311612.1"/>
    <property type="molecule type" value="Genomic_DNA"/>
</dbReference>
<keyword evidence="7" id="KW-1185">Reference proteome</keyword>
<organism evidence="6 7">
    <name type="scientific">Stachybotrys elegans</name>
    <dbReference type="NCBI Taxonomy" id="80388"/>
    <lineage>
        <taxon>Eukaryota</taxon>
        <taxon>Fungi</taxon>
        <taxon>Dikarya</taxon>
        <taxon>Ascomycota</taxon>
        <taxon>Pezizomycotina</taxon>
        <taxon>Sordariomycetes</taxon>
        <taxon>Hypocreomycetidae</taxon>
        <taxon>Hypocreales</taxon>
        <taxon>Stachybotryaceae</taxon>
        <taxon>Stachybotrys</taxon>
    </lineage>
</organism>
<gene>
    <name evidence="6" type="ORF">B0I35DRAFT_438445</name>
</gene>
<comment type="caution">
    <text evidence="6">The sequence shown here is derived from an EMBL/GenBank/DDBJ whole genome shotgun (WGS) entry which is preliminary data.</text>
</comment>
<dbReference type="GO" id="GO:0008610">
    <property type="term" value="P:lipid biosynthetic process"/>
    <property type="evidence" value="ECO:0007669"/>
    <property type="project" value="InterPro"/>
</dbReference>
<evidence type="ECO:0000313" key="6">
    <source>
        <dbReference type="EMBL" id="KAH7311612.1"/>
    </source>
</evidence>
<dbReference type="Proteomes" id="UP000813444">
    <property type="component" value="Unassembled WGS sequence"/>
</dbReference>
<protein>
    <submittedName>
        <fullName evidence="6">Fatty acid hydroxylase superfamily-domain-containing protein</fullName>
    </submittedName>
</protein>
<proteinExistence type="predicted"/>
<comment type="subcellular location">
    <subcellularLocation>
        <location evidence="1">Membrane</location>
    </subcellularLocation>
</comment>
<evidence type="ECO:0000259" key="5">
    <source>
        <dbReference type="Pfam" id="PF04116"/>
    </source>
</evidence>